<keyword evidence="16" id="KW-1185">Reference proteome</keyword>
<dbReference type="GO" id="GO:0005634">
    <property type="term" value="C:nucleus"/>
    <property type="evidence" value="ECO:0007669"/>
    <property type="project" value="UniProtKB-SubCell"/>
</dbReference>
<evidence type="ECO:0000256" key="2">
    <source>
        <dbReference type="ARBA" id="ARBA00001947"/>
    </source>
</evidence>
<dbReference type="Pfam" id="PF05011">
    <property type="entry name" value="DBR1"/>
    <property type="match status" value="1"/>
</dbReference>
<dbReference type="InterPro" id="IPR041816">
    <property type="entry name" value="Dbr1_N"/>
</dbReference>
<evidence type="ECO:0000313" key="16">
    <source>
        <dbReference type="Proteomes" id="UP000694388"/>
    </source>
</evidence>
<keyword evidence="8" id="KW-0378">Hydrolase</keyword>
<feature type="compositionally biased region" description="Acidic residues" evidence="13">
    <location>
        <begin position="499"/>
        <end position="510"/>
    </location>
</feature>
<feature type="domain" description="Lariat debranching enzyme C-terminal" evidence="14">
    <location>
        <begin position="235"/>
        <end position="375"/>
    </location>
</feature>
<evidence type="ECO:0000256" key="9">
    <source>
        <dbReference type="ARBA" id="ARBA00022833"/>
    </source>
</evidence>
<evidence type="ECO:0000256" key="1">
    <source>
        <dbReference type="ARBA" id="ARBA00001936"/>
    </source>
</evidence>
<dbReference type="GeneTree" id="ENSGT00510000047481"/>
<accession>A0A8C4WUG8</accession>
<comment type="similarity">
    <text evidence="5">Belongs to the lariat debranching enzyme family.</text>
</comment>
<evidence type="ECO:0000259" key="14">
    <source>
        <dbReference type="SMART" id="SM01124"/>
    </source>
</evidence>
<evidence type="ECO:0000256" key="3">
    <source>
        <dbReference type="ARBA" id="ARBA00001954"/>
    </source>
</evidence>
<evidence type="ECO:0000256" key="10">
    <source>
        <dbReference type="ARBA" id="ARBA00023004"/>
    </source>
</evidence>
<dbReference type="CDD" id="cd00844">
    <property type="entry name" value="MPP_Dbr1_N"/>
    <property type="match status" value="1"/>
</dbReference>
<evidence type="ECO:0000256" key="7">
    <source>
        <dbReference type="ARBA" id="ARBA00022723"/>
    </source>
</evidence>
<proteinExistence type="inferred from homology"/>
<comment type="subcellular location">
    <subcellularLocation>
        <location evidence="4">Nucleus</location>
    </subcellularLocation>
</comment>
<name>A0A8C4WUG8_EPTBU</name>
<dbReference type="GO" id="GO:0046872">
    <property type="term" value="F:metal ion binding"/>
    <property type="evidence" value="ECO:0007669"/>
    <property type="project" value="UniProtKB-KW"/>
</dbReference>
<dbReference type="InterPro" id="IPR029052">
    <property type="entry name" value="Metallo-depent_PP-like"/>
</dbReference>
<evidence type="ECO:0000256" key="6">
    <source>
        <dbReference type="ARBA" id="ARBA00022664"/>
    </source>
</evidence>
<keyword evidence="10" id="KW-0408">Iron</keyword>
<dbReference type="Proteomes" id="UP000694388">
    <property type="component" value="Unplaced"/>
</dbReference>
<evidence type="ECO:0000256" key="13">
    <source>
        <dbReference type="SAM" id="MobiDB-lite"/>
    </source>
</evidence>
<sequence length="553" mass="60266">MRVAVEGCCHGELDKIYETLAEAVRQGGEPVDLLLCCGDFQAVRNESDLLCMAVPPKYRHMQDFHRYYSGEKQAPVLTVFIGGNHEASNHLQELPYGGWVAPNIYYMGYAGVLCVGGIRIAGLSGIYKGHDYHKGHFECPPYSQDCLRSAYHVRSLEVYRLMQLSTPPDVFLSHDWPLGVTVGSGVAGLLRRKPFFTQEVEGGRLGSPPAGALLRKLHPSYWFSAHLHVKYAAIVQHQLEEGQTSPQVTKFLALDKCLPRREFLQVLELGPSLNSPPKLEYDDEWLAIMQATDHLTCASPHNQLPPDSVVKICADDLSRVRDLLSGDLAIPTSFSPTVPFYSPKNIEGGKIKPPVPIPSPQTATYCRRLGLTDVYILAAARAGRGFAEASNSSLIVNLSSADISGNSSLNPDEILLDDDDTDGDGSAADEIDGICLTDTSDSALNVLRSPMPLHNSTPSEVFSSFLSPAPSRSPSFLDDSAQSNNAFTSCGSPVSRDLDETEDLMESEEPDQTKSSAELGGSGGKRVGVSDECSGERKIKRRNRDIYASQDCD</sequence>
<dbReference type="InterPro" id="IPR007708">
    <property type="entry name" value="DBR1_C"/>
</dbReference>
<dbReference type="PANTHER" id="PTHR12849:SF0">
    <property type="entry name" value="LARIAT DEBRANCHING ENZYME"/>
    <property type="match status" value="1"/>
</dbReference>
<feature type="compositionally biased region" description="Polar residues" evidence="13">
    <location>
        <begin position="461"/>
        <end position="492"/>
    </location>
</feature>
<keyword evidence="7" id="KW-0479">Metal-binding</keyword>
<feature type="region of interest" description="Disordered" evidence="13">
    <location>
        <begin position="461"/>
        <end position="553"/>
    </location>
</feature>
<dbReference type="GO" id="GO:0000398">
    <property type="term" value="P:mRNA splicing, via spliceosome"/>
    <property type="evidence" value="ECO:0007669"/>
    <property type="project" value="TreeGrafter"/>
</dbReference>
<keyword evidence="9" id="KW-0862">Zinc</keyword>
<reference evidence="15" key="1">
    <citation type="submission" date="2025-08" db="UniProtKB">
        <authorList>
            <consortium name="Ensembl"/>
        </authorList>
    </citation>
    <scope>IDENTIFICATION</scope>
</reference>
<dbReference type="PANTHER" id="PTHR12849">
    <property type="entry name" value="RNA LARIAT DEBRANCHING ENZYME"/>
    <property type="match status" value="1"/>
</dbReference>
<evidence type="ECO:0000256" key="12">
    <source>
        <dbReference type="ARBA" id="ARBA00023242"/>
    </source>
</evidence>
<comment type="cofactor">
    <cofactor evidence="2">
        <name>Zn(2+)</name>
        <dbReference type="ChEBI" id="CHEBI:29105"/>
    </cofactor>
</comment>
<dbReference type="Pfam" id="PF00149">
    <property type="entry name" value="Metallophos"/>
    <property type="match status" value="1"/>
</dbReference>
<evidence type="ECO:0000256" key="11">
    <source>
        <dbReference type="ARBA" id="ARBA00023211"/>
    </source>
</evidence>
<comment type="cofactor">
    <cofactor evidence="1">
        <name>Mn(2+)</name>
        <dbReference type="ChEBI" id="CHEBI:29035"/>
    </cofactor>
</comment>
<evidence type="ECO:0000256" key="4">
    <source>
        <dbReference type="ARBA" id="ARBA00004123"/>
    </source>
</evidence>
<evidence type="ECO:0000313" key="15">
    <source>
        <dbReference type="Ensembl" id="ENSEBUP00000011693.1"/>
    </source>
</evidence>
<comment type="cofactor">
    <cofactor evidence="3">
        <name>Fe(2+)</name>
        <dbReference type="ChEBI" id="CHEBI:29033"/>
    </cofactor>
</comment>
<organism evidence="15 16">
    <name type="scientific">Eptatretus burgeri</name>
    <name type="common">Inshore hagfish</name>
    <dbReference type="NCBI Taxonomy" id="7764"/>
    <lineage>
        <taxon>Eukaryota</taxon>
        <taxon>Metazoa</taxon>
        <taxon>Chordata</taxon>
        <taxon>Craniata</taxon>
        <taxon>Vertebrata</taxon>
        <taxon>Cyclostomata</taxon>
        <taxon>Myxini</taxon>
        <taxon>Myxiniformes</taxon>
        <taxon>Myxinidae</taxon>
        <taxon>Eptatretinae</taxon>
        <taxon>Eptatretus</taxon>
    </lineage>
</organism>
<protein>
    <submittedName>
        <fullName evidence="15">Debranching RNA lariats 1</fullName>
    </submittedName>
</protein>
<dbReference type="SUPFAM" id="SSF56300">
    <property type="entry name" value="Metallo-dependent phosphatases"/>
    <property type="match status" value="1"/>
</dbReference>
<keyword evidence="6" id="KW-0507">mRNA processing</keyword>
<reference evidence="15" key="2">
    <citation type="submission" date="2025-09" db="UniProtKB">
        <authorList>
            <consortium name="Ensembl"/>
        </authorList>
    </citation>
    <scope>IDENTIFICATION</scope>
</reference>
<dbReference type="Ensembl" id="ENSEBUT00000012268.1">
    <property type="protein sequence ID" value="ENSEBUP00000011693.1"/>
    <property type="gene ID" value="ENSEBUG00000007494.1"/>
</dbReference>
<evidence type="ECO:0000256" key="5">
    <source>
        <dbReference type="ARBA" id="ARBA00006045"/>
    </source>
</evidence>
<keyword evidence="12" id="KW-0539">Nucleus</keyword>
<dbReference type="FunFam" id="3.60.21.10:FF:000035">
    <property type="entry name" value="Lariat debranching enzyme"/>
    <property type="match status" value="1"/>
</dbReference>
<dbReference type="InterPro" id="IPR004843">
    <property type="entry name" value="Calcineurin-like_PHP"/>
</dbReference>
<keyword evidence="11" id="KW-0464">Manganese</keyword>
<dbReference type="OMA" id="HETTSHE"/>
<dbReference type="GO" id="GO:0008419">
    <property type="term" value="F:RNA lariat debranching enzyme activity"/>
    <property type="evidence" value="ECO:0007669"/>
    <property type="project" value="UniProtKB-ARBA"/>
</dbReference>
<evidence type="ECO:0000256" key="8">
    <source>
        <dbReference type="ARBA" id="ARBA00022801"/>
    </source>
</evidence>
<dbReference type="SMART" id="SM01124">
    <property type="entry name" value="DBR1"/>
    <property type="match status" value="1"/>
</dbReference>
<dbReference type="AlphaFoldDB" id="A0A8C4WUG8"/>